<evidence type="ECO:0000313" key="3">
    <source>
        <dbReference type="Proteomes" id="UP001319200"/>
    </source>
</evidence>
<feature type="transmembrane region" description="Helical" evidence="1">
    <location>
        <begin position="17"/>
        <end position="37"/>
    </location>
</feature>
<protein>
    <submittedName>
        <fullName evidence="2">Uncharacterized protein</fullName>
    </submittedName>
</protein>
<name>A0AAP2DLY8_9BACT</name>
<reference evidence="2 3" key="1">
    <citation type="submission" date="2021-05" db="EMBL/GenBank/DDBJ databases">
        <title>A Polyphasic approach of four new species of the genus Ohtaekwangia: Ohtaekwangia histidinii sp. nov., Ohtaekwangia cretensis sp. nov., Ohtaekwangia indiensis sp. nov., Ohtaekwangia reichenbachii sp. nov. from diverse environment.</title>
        <authorList>
            <person name="Octaviana S."/>
        </authorList>
    </citation>
    <scope>NUCLEOTIDE SEQUENCE [LARGE SCALE GENOMIC DNA]</scope>
    <source>
        <strain evidence="2 3">PWU4</strain>
    </source>
</reference>
<keyword evidence="1" id="KW-1133">Transmembrane helix</keyword>
<dbReference type="AlphaFoldDB" id="A0AAP2DLY8"/>
<sequence length="66" mass="7742">MKKIMNQGKRSLPQVDYVTILIILVFLAMALGVFFYYRNRLNMIQEELRQTGFQVEKKTGKMTANL</sequence>
<keyword evidence="3" id="KW-1185">Reference proteome</keyword>
<proteinExistence type="predicted"/>
<accession>A0AAP2DLY8</accession>
<dbReference type="EMBL" id="JAHESF010000004">
    <property type="protein sequence ID" value="MBT1696419.1"/>
    <property type="molecule type" value="Genomic_DNA"/>
</dbReference>
<gene>
    <name evidence="2" type="ORF">KK083_06005</name>
</gene>
<keyword evidence="1" id="KW-0472">Membrane</keyword>
<comment type="caution">
    <text evidence="2">The sequence shown here is derived from an EMBL/GenBank/DDBJ whole genome shotgun (WGS) entry which is preliminary data.</text>
</comment>
<dbReference type="RefSeq" id="WP_254161701.1">
    <property type="nucleotide sequence ID" value="NZ_JAHESF010000004.1"/>
</dbReference>
<dbReference type="Proteomes" id="UP001319200">
    <property type="component" value="Unassembled WGS sequence"/>
</dbReference>
<evidence type="ECO:0000256" key="1">
    <source>
        <dbReference type="SAM" id="Phobius"/>
    </source>
</evidence>
<organism evidence="2 3">
    <name type="scientific">Chryseosolibacter histidini</name>
    <dbReference type="NCBI Taxonomy" id="2782349"/>
    <lineage>
        <taxon>Bacteria</taxon>
        <taxon>Pseudomonadati</taxon>
        <taxon>Bacteroidota</taxon>
        <taxon>Cytophagia</taxon>
        <taxon>Cytophagales</taxon>
        <taxon>Chryseotaleaceae</taxon>
        <taxon>Chryseosolibacter</taxon>
    </lineage>
</organism>
<evidence type="ECO:0000313" key="2">
    <source>
        <dbReference type="EMBL" id="MBT1696419.1"/>
    </source>
</evidence>
<keyword evidence="1" id="KW-0812">Transmembrane</keyword>